<evidence type="ECO:0000313" key="2">
    <source>
        <dbReference type="EMBL" id="EAU48144.1"/>
    </source>
</evidence>
<protein>
    <recommendedName>
        <fullName evidence="4">O-antigen polymerase</fullName>
    </recommendedName>
</protein>
<dbReference type="OrthoDB" id="7595044at2"/>
<feature type="transmembrane region" description="Helical" evidence="1">
    <location>
        <begin position="239"/>
        <end position="263"/>
    </location>
</feature>
<feature type="transmembrane region" description="Helical" evidence="1">
    <location>
        <begin position="421"/>
        <end position="442"/>
    </location>
</feature>
<evidence type="ECO:0000313" key="3">
    <source>
        <dbReference type="Proteomes" id="UP000006230"/>
    </source>
</evidence>
<feature type="transmembrane region" description="Helical" evidence="1">
    <location>
        <begin position="365"/>
        <end position="392"/>
    </location>
</feature>
<feature type="transmembrane region" description="Helical" evidence="1">
    <location>
        <begin position="153"/>
        <end position="171"/>
    </location>
</feature>
<dbReference type="AlphaFoldDB" id="Q0FVI2"/>
<proteinExistence type="predicted"/>
<feature type="transmembrane region" description="Helical" evidence="1">
    <location>
        <begin position="60"/>
        <end position="79"/>
    </location>
</feature>
<feature type="transmembrane region" description="Helical" evidence="1">
    <location>
        <begin position="275"/>
        <end position="293"/>
    </location>
</feature>
<feature type="transmembrane region" description="Helical" evidence="1">
    <location>
        <begin position="205"/>
        <end position="227"/>
    </location>
</feature>
<feature type="transmembrane region" description="Helical" evidence="1">
    <location>
        <begin position="86"/>
        <end position="104"/>
    </location>
</feature>
<feature type="transmembrane region" description="Helical" evidence="1">
    <location>
        <begin position="124"/>
        <end position="141"/>
    </location>
</feature>
<name>Q0FVI2_SALBH</name>
<dbReference type="HOGENOM" id="CLU_586233_0_0_5"/>
<dbReference type="Proteomes" id="UP000006230">
    <property type="component" value="Unassembled WGS sequence"/>
</dbReference>
<feature type="transmembrane region" description="Helical" evidence="1">
    <location>
        <begin position="6"/>
        <end position="22"/>
    </location>
</feature>
<organism evidence="2 3">
    <name type="scientific">Salipiger bermudensis (strain DSM 26914 / JCM 13377 / KCTC 12554 / HTCC2601)</name>
    <name type="common">Pelagibaca bermudensis</name>
    <dbReference type="NCBI Taxonomy" id="314265"/>
    <lineage>
        <taxon>Bacteria</taxon>
        <taxon>Pseudomonadati</taxon>
        <taxon>Pseudomonadota</taxon>
        <taxon>Alphaproteobacteria</taxon>
        <taxon>Rhodobacterales</taxon>
        <taxon>Roseobacteraceae</taxon>
        <taxon>Salipiger</taxon>
    </lineage>
</organism>
<keyword evidence="1" id="KW-0472">Membrane</keyword>
<evidence type="ECO:0000256" key="1">
    <source>
        <dbReference type="SAM" id="Phobius"/>
    </source>
</evidence>
<dbReference type="eggNOG" id="COG3307">
    <property type="taxonomic scope" value="Bacteria"/>
</dbReference>
<dbReference type="EMBL" id="AATQ01000002">
    <property type="protein sequence ID" value="EAU48144.1"/>
    <property type="molecule type" value="Genomic_DNA"/>
</dbReference>
<evidence type="ECO:0008006" key="4">
    <source>
        <dbReference type="Google" id="ProtNLM"/>
    </source>
</evidence>
<keyword evidence="1" id="KW-1133">Transmembrane helix</keyword>
<reference evidence="2 3" key="1">
    <citation type="journal article" date="2010" name="J. Bacteriol.">
        <title>Genome sequences of Pelagibaca bermudensis HTCC2601T and Maritimibacter alkaliphilus HTCC2654T, the type strains of two marine Roseobacter genera.</title>
        <authorList>
            <person name="Thrash J.C."/>
            <person name="Cho J.C."/>
            <person name="Ferriera S."/>
            <person name="Johnson J."/>
            <person name="Vergin K.L."/>
            <person name="Giovannoni S.J."/>
        </authorList>
    </citation>
    <scope>NUCLEOTIDE SEQUENCE [LARGE SCALE GENOMIC DNA]</scope>
    <source>
        <strain evidence="3">DSM 26914 / JCM 13377 / KCTC 12554 / HTCC2601</strain>
    </source>
</reference>
<keyword evidence="3" id="KW-1185">Reference proteome</keyword>
<comment type="caution">
    <text evidence="2">The sequence shown here is derived from an EMBL/GenBank/DDBJ whole genome shotgun (WGS) entry which is preliminary data.</text>
</comment>
<dbReference type="RefSeq" id="WP_007795412.1">
    <property type="nucleotide sequence ID" value="NZ_DS022276.1"/>
</dbReference>
<feature type="transmembrane region" description="Helical" evidence="1">
    <location>
        <begin position="29"/>
        <end position="48"/>
    </location>
</feature>
<keyword evidence="1" id="KW-0812">Transmembrane</keyword>
<sequence>MPNPLAYLMLALWPVVTIALFRRLPADRALILSLMLGYLFLPEPPAAFDLPLMPPMSKHTIPALAAFMICLVKFGPQGLLIPQSRLARVLLGVFIFIPILTTLTNTEPVFYGQVGLPGLGIKDAIALMLQQAMLVMPFLMARQYLADGGSQRYFLVALMVCGLIYSLPMLVELRLSPQLNNWIYGYYQHSFAQSVRGGGYRPVVFLYHGLWVSFFIMTAAIAAFALWRQDSRLNTLRTLLCALYLLLVLVASKSLGALLLASAALPCLLFLSRQMQIRIALLLGLLAIAYPVMKGANIIPEDRILAAAASFDEDRARSLEFRFGQERILLDRATEKPVSGWGSWGRNHILDPVSGVILTVADGRWVIIIGVYGWIGFLAEFGLLVLPIFLLWRESRNGGADHISPFIAPLSLMLAVNVADLIPNATLTPLTWLLAGALTGYAERMKSMRRLARTTSRRELEWQSIM</sequence>
<accession>Q0FVI2</accession>
<dbReference type="STRING" id="314265.R2601_14300"/>
<gene>
    <name evidence="2" type="ORF">R2601_14300</name>
</gene>